<proteinExistence type="predicted"/>
<protein>
    <recommendedName>
        <fullName evidence="4">DUF916 domain-containing protein</fullName>
    </recommendedName>
</protein>
<evidence type="ECO:0000313" key="3">
    <source>
        <dbReference type="Proteomes" id="UP000033451"/>
    </source>
</evidence>
<reference evidence="2 3" key="1">
    <citation type="submission" date="2015-02" db="EMBL/GenBank/DDBJ databases">
        <title>Draft genome sequences of ten Microbacterium spp. with emphasis on heavy metal contaminated environments.</title>
        <authorList>
            <person name="Corretto E."/>
        </authorList>
    </citation>
    <scope>NUCLEOTIDE SEQUENCE [LARGE SCALE GENOMIC DNA]</scope>
    <source>
        <strain evidence="2 3">DSM 18659</strain>
    </source>
</reference>
<dbReference type="PATRIC" id="fig|400772.4.peg.1737"/>
<feature type="transmembrane region" description="Helical" evidence="1">
    <location>
        <begin position="317"/>
        <end position="336"/>
    </location>
</feature>
<organism evidence="2 3">
    <name type="scientific">Microbacterium ginsengisoli</name>
    <dbReference type="NCBI Taxonomy" id="400772"/>
    <lineage>
        <taxon>Bacteria</taxon>
        <taxon>Bacillati</taxon>
        <taxon>Actinomycetota</taxon>
        <taxon>Actinomycetes</taxon>
        <taxon>Micrococcales</taxon>
        <taxon>Microbacteriaceae</taxon>
        <taxon>Microbacterium</taxon>
    </lineage>
</organism>
<evidence type="ECO:0000256" key="1">
    <source>
        <dbReference type="SAM" id="Phobius"/>
    </source>
</evidence>
<comment type="caution">
    <text evidence="2">The sequence shown here is derived from an EMBL/GenBank/DDBJ whole genome shotgun (WGS) entry which is preliminary data.</text>
</comment>
<keyword evidence="1" id="KW-0472">Membrane</keyword>
<evidence type="ECO:0000313" key="2">
    <source>
        <dbReference type="EMBL" id="KJL36383.1"/>
    </source>
</evidence>
<keyword evidence="3" id="KW-1185">Reference proteome</keyword>
<dbReference type="AlphaFoldDB" id="A0A0F0LTC0"/>
<accession>A0A0F0LTC0</accession>
<dbReference type="Proteomes" id="UP000033451">
    <property type="component" value="Unassembled WGS sequence"/>
</dbReference>
<keyword evidence="1" id="KW-0812">Transmembrane</keyword>
<keyword evidence="1" id="KW-1133">Transmembrane helix</keyword>
<name>A0A0F0LTC0_9MICO</name>
<sequence>MTSAKDLPVSTALSRFGSRAGRALAIALVFLVALTGAATLAPAAAHADEVGISTVPAGADGKADGRTRFSYELNPGQQVKDTFLVSNTGTTEQTFTVVGTDAFNDAQGDYALLPTSQQPTGVGTWVHFADGSGRISFPLAPGASRAVPFTLEIPADATPGDHVGGLLASVVTPGAEVSLDRRVATRLYARVAGQLQPMLTVASISADWGGDWWNPFDGSVTLHYVVKNTGNIALAANTTAAVHTWLGVPVGTTVSSPLAELLPGSAAAVDVPLTGIAQWGFVNPGVTVSPFVQTQDAALGLPAPVISRDTFVFTPPWVFLILVGLGVGVFFLVRWWRRRQEARAQAWLEYMEEQNQAAREDELVAPAAGTAS</sequence>
<dbReference type="EMBL" id="JYIY01000074">
    <property type="protein sequence ID" value="KJL36383.1"/>
    <property type="molecule type" value="Genomic_DNA"/>
</dbReference>
<dbReference type="STRING" id="400772.RR49_01715"/>
<gene>
    <name evidence="2" type="ORF">RR49_01715</name>
</gene>
<evidence type="ECO:0008006" key="4">
    <source>
        <dbReference type="Google" id="ProtNLM"/>
    </source>
</evidence>